<proteinExistence type="predicted"/>
<gene>
    <name evidence="1" type="ORF">LCGC14_2395030</name>
</gene>
<reference evidence="1" key="1">
    <citation type="journal article" date="2015" name="Nature">
        <title>Complex archaea that bridge the gap between prokaryotes and eukaryotes.</title>
        <authorList>
            <person name="Spang A."/>
            <person name="Saw J.H."/>
            <person name="Jorgensen S.L."/>
            <person name="Zaremba-Niedzwiedzka K."/>
            <person name="Martijn J."/>
            <person name="Lind A.E."/>
            <person name="van Eijk R."/>
            <person name="Schleper C."/>
            <person name="Guy L."/>
            <person name="Ettema T.J."/>
        </authorList>
    </citation>
    <scope>NUCLEOTIDE SEQUENCE</scope>
</reference>
<name>A0A0F9CJ33_9ZZZZ</name>
<comment type="caution">
    <text evidence="1">The sequence shown here is derived from an EMBL/GenBank/DDBJ whole genome shotgun (WGS) entry which is preliminary data.</text>
</comment>
<evidence type="ECO:0000313" key="1">
    <source>
        <dbReference type="EMBL" id="KKL26462.1"/>
    </source>
</evidence>
<dbReference type="AlphaFoldDB" id="A0A0F9CJ33"/>
<accession>A0A0F9CJ33</accession>
<organism evidence="1">
    <name type="scientific">marine sediment metagenome</name>
    <dbReference type="NCBI Taxonomy" id="412755"/>
    <lineage>
        <taxon>unclassified sequences</taxon>
        <taxon>metagenomes</taxon>
        <taxon>ecological metagenomes</taxon>
    </lineage>
</organism>
<protein>
    <submittedName>
        <fullName evidence="1">Uncharacterized protein</fullName>
    </submittedName>
</protein>
<dbReference type="EMBL" id="LAZR01035831">
    <property type="protein sequence ID" value="KKL26462.1"/>
    <property type="molecule type" value="Genomic_DNA"/>
</dbReference>
<sequence length="111" mass="12133">MTDKTREKPGLRRIIGLAICPLKDEAPEFYKDCAQFNSACPDDCPDMAAKIDLILSIPNIARGLELVELEKAGKLAELDDDQSCKVHAVMRSGALPPNIKRVKPLASGESR</sequence>